<comment type="caution">
    <text evidence="8">The sequence shown here is derived from an EMBL/GenBank/DDBJ whole genome shotgun (WGS) entry which is preliminary data.</text>
</comment>
<organism evidence="8 9">
    <name type="scientific">Salirhabdus euzebyi</name>
    <dbReference type="NCBI Taxonomy" id="394506"/>
    <lineage>
        <taxon>Bacteria</taxon>
        <taxon>Bacillati</taxon>
        <taxon>Bacillota</taxon>
        <taxon>Bacilli</taxon>
        <taxon>Bacillales</taxon>
        <taxon>Bacillaceae</taxon>
        <taxon>Salirhabdus</taxon>
    </lineage>
</organism>
<evidence type="ECO:0000259" key="7">
    <source>
        <dbReference type="Pfam" id="PF00482"/>
    </source>
</evidence>
<evidence type="ECO:0000313" key="9">
    <source>
        <dbReference type="Proteomes" id="UP000581688"/>
    </source>
</evidence>
<feature type="transmembrane region" description="Helical" evidence="6">
    <location>
        <begin position="290"/>
        <end position="310"/>
    </location>
</feature>
<name>A0A841Q4I9_9BACI</name>
<sequence>MGSIYISIFLISVICLLLLMLIPLNKQRKVEQRMKKYVQASQEDEVEKEEEEKRPLTALVQWLGKQLEGITFAKKWRDLLVHAGSTLTPSEFFAVRFLTALVMVVIAGLYNLHILFLIPIAFIGYMLPSIHMKRKIRKRLIRCSTQLSEALGTMANAMRAGFSFMQSMKLVSEEFPEPIGEEFAKTLRDIQLGVSVEEAFEKMLKRLPHKDLELTVKALLIQRTSGGNLSVLLETIQDTIRGRISVNDELNTLTSQGKMSSVIITLLPIALAGYLKLVNPEYFNVLFTHPIGWLMVIMACVNIVIGWIFIRKIVQIEV</sequence>
<keyword evidence="5 6" id="KW-0472">Membrane</keyword>
<evidence type="ECO:0000256" key="3">
    <source>
        <dbReference type="ARBA" id="ARBA00022692"/>
    </source>
</evidence>
<feature type="transmembrane region" description="Helical" evidence="6">
    <location>
        <begin position="93"/>
        <end position="110"/>
    </location>
</feature>
<evidence type="ECO:0000256" key="2">
    <source>
        <dbReference type="ARBA" id="ARBA00022475"/>
    </source>
</evidence>
<evidence type="ECO:0000313" key="8">
    <source>
        <dbReference type="EMBL" id="MBB6453326.1"/>
    </source>
</evidence>
<dbReference type="GO" id="GO:0005886">
    <property type="term" value="C:plasma membrane"/>
    <property type="evidence" value="ECO:0007669"/>
    <property type="project" value="UniProtKB-SubCell"/>
</dbReference>
<dbReference type="Pfam" id="PF00482">
    <property type="entry name" value="T2SSF"/>
    <property type="match status" value="1"/>
</dbReference>
<dbReference type="PANTHER" id="PTHR35007:SF1">
    <property type="entry name" value="PILUS ASSEMBLY PROTEIN"/>
    <property type="match status" value="1"/>
</dbReference>
<reference evidence="8 9" key="1">
    <citation type="submission" date="2020-08" db="EMBL/GenBank/DDBJ databases">
        <title>Genomic Encyclopedia of Type Strains, Phase IV (KMG-IV): sequencing the most valuable type-strain genomes for metagenomic binning, comparative biology and taxonomic classification.</title>
        <authorList>
            <person name="Goeker M."/>
        </authorList>
    </citation>
    <scope>NUCLEOTIDE SEQUENCE [LARGE SCALE GENOMIC DNA]</scope>
    <source>
        <strain evidence="8 9">DSM 19612</strain>
    </source>
</reference>
<dbReference type="InterPro" id="IPR018076">
    <property type="entry name" value="T2SS_GspF_dom"/>
</dbReference>
<gene>
    <name evidence="8" type="ORF">HNQ94_001774</name>
</gene>
<keyword evidence="2" id="KW-1003">Cell membrane</keyword>
<protein>
    <submittedName>
        <fullName evidence="8">Tight adherence protein B</fullName>
    </submittedName>
</protein>
<dbReference type="PANTHER" id="PTHR35007">
    <property type="entry name" value="INTEGRAL MEMBRANE PROTEIN-RELATED"/>
    <property type="match status" value="1"/>
</dbReference>
<feature type="transmembrane region" description="Helical" evidence="6">
    <location>
        <begin position="6"/>
        <end position="25"/>
    </location>
</feature>
<accession>A0A841Q4I9</accession>
<dbReference type="AlphaFoldDB" id="A0A841Q4I9"/>
<evidence type="ECO:0000256" key="5">
    <source>
        <dbReference type="ARBA" id="ARBA00023136"/>
    </source>
</evidence>
<dbReference type="Gene3D" id="1.20.81.30">
    <property type="entry name" value="Type II secretion system (T2SS), domain F"/>
    <property type="match status" value="1"/>
</dbReference>
<comment type="subcellular location">
    <subcellularLocation>
        <location evidence="1">Cell membrane</location>
        <topology evidence="1">Multi-pass membrane protein</topology>
    </subcellularLocation>
</comment>
<dbReference type="Proteomes" id="UP000581688">
    <property type="component" value="Unassembled WGS sequence"/>
</dbReference>
<keyword evidence="3 6" id="KW-0812">Transmembrane</keyword>
<keyword evidence="9" id="KW-1185">Reference proteome</keyword>
<dbReference type="EMBL" id="JACHGH010000004">
    <property type="protein sequence ID" value="MBB6453326.1"/>
    <property type="molecule type" value="Genomic_DNA"/>
</dbReference>
<evidence type="ECO:0000256" key="6">
    <source>
        <dbReference type="SAM" id="Phobius"/>
    </source>
</evidence>
<dbReference type="RefSeq" id="WP_174495581.1">
    <property type="nucleotide sequence ID" value="NZ_CADDWK010000004.1"/>
</dbReference>
<feature type="transmembrane region" description="Helical" evidence="6">
    <location>
        <begin position="259"/>
        <end position="278"/>
    </location>
</feature>
<proteinExistence type="predicted"/>
<keyword evidence="4 6" id="KW-1133">Transmembrane helix</keyword>
<dbReference type="InterPro" id="IPR042094">
    <property type="entry name" value="T2SS_GspF_sf"/>
</dbReference>
<evidence type="ECO:0000256" key="1">
    <source>
        <dbReference type="ARBA" id="ARBA00004651"/>
    </source>
</evidence>
<feature type="domain" description="Type II secretion system protein GspF" evidence="7">
    <location>
        <begin position="151"/>
        <end position="274"/>
    </location>
</feature>
<evidence type="ECO:0000256" key="4">
    <source>
        <dbReference type="ARBA" id="ARBA00022989"/>
    </source>
</evidence>
<feature type="transmembrane region" description="Helical" evidence="6">
    <location>
        <begin position="116"/>
        <end position="132"/>
    </location>
</feature>